<name>A0ACB5SWG7_AMBMO</name>
<dbReference type="Proteomes" id="UP001165064">
    <property type="component" value="Unassembled WGS sequence"/>
</dbReference>
<gene>
    <name evidence="1" type="ORF">Amon02_000188600</name>
</gene>
<evidence type="ECO:0000313" key="2">
    <source>
        <dbReference type="Proteomes" id="UP001165064"/>
    </source>
</evidence>
<organism evidence="1 2">
    <name type="scientific">Ambrosiozyma monospora</name>
    <name type="common">Yeast</name>
    <name type="synonym">Endomycopsis monosporus</name>
    <dbReference type="NCBI Taxonomy" id="43982"/>
    <lineage>
        <taxon>Eukaryota</taxon>
        <taxon>Fungi</taxon>
        <taxon>Dikarya</taxon>
        <taxon>Ascomycota</taxon>
        <taxon>Saccharomycotina</taxon>
        <taxon>Pichiomycetes</taxon>
        <taxon>Pichiales</taxon>
        <taxon>Pichiaceae</taxon>
        <taxon>Ambrosiozyma</taxon>
    </lineage>
</organism>
<keyword evidence="2" id="KW-1185">Reference proteome</keyword>
<reference evidence="1" key="1">
    <citation type="submission" date="2023-04" db="EMBL/GenBank/DDBJ databases">
        <title>Ambrosiozyma monospora NBRC 10751.</title>
        <authorList>
            <person name="Ichikawa N."/>
            <person name="Sato H."/>
            <person name="Tonouchi N."/>
        </authorList>
    </citation>
    <scope>NUCLEOTIDE SEQUENCE</scope>
    <source>
        <strain evidence="1">NBRC 10751</strain>
    </source>
</reference>
<sequence length="191" mass="21791">MLAQLVSMMGYSTDFDTVLCMAIQELSLDSSIFISPHFEKFAKFVITKSLKIKSLQIDPPFRDVALLNNPDTIRLLKSHCQTVVSISDMGVSPFSSAELLEHSYYVKFIHYLNWTHEMFSILLNSGLLSQLHRLRKLVIRLKGQDDIAWLNEVISAPWFKASTKLVLQFDPEQTSDAVDCLPILNDILKKK</sequence>
<evidence type="ECO:0000313" key="1">
    <source>
        <dbReference type="EMBL" id="GME74764.1"/>
    </source>
</evidence>
<protein>
    <submittedName>
        <fullName evidence="1">Unnamed protein product</fullName>
    </submittedName>
</protein>
<proteinExistence type="predicted"/>
<dbReference type="EMBL" id="BSXS01001014">
    <property type="protein sequence ID" value="GME74764.1"/>
    <property type="molecule type" value="Genomic_DNA"/>
</dbReference>
<comment type="caution">
    <text evidence="1">The sequence shown here is derived from an EMBL/GenBank/DDBJ whole genome shotgun (WGS) entry which is preliminary data.</text>
</comment>
<accession>A0ACB5SWG7</accession>